<accession>A0A5C8K823</accession>
<evidence type="ECO:0000313" key="2">
    <source>
        <dbReference type="Proteomes" id="UP000321926"/>
    </source>
</evidence>
<dbReference type="Proteomes" id="UP000321926">
    <property type="component" value="Unassembled WGS sequence"/>
</dbReference>
<gene>
    <name evidence="1" type="ORF">FVR03_09330</name>
</gene>
<reference evidence="1 2" key="1">
    <citation type="submission" date="2019-08" db="EMBL/GenBank/DDBJ databases">
        <authorList>
            <person name="Shi S."/>
        </authorList>
    </citation>
    <scope>NUCLEOTIDE SEQUENCE [LARGE SCALE GENOMIC DNA]</scope>
    <source>
        <strain evidence="1 2">GY10130</strain>
    </source>
</reference>
<dbReference type="OrthoDB" id="893112at2"/>
<sequence length="146" mass="16401">MKNLIVLTFLVIGIVFGAAATGNNLVEQRANNLTDKMIRELRLNNYQSNKVREINLDKATKMLAAEKEFAGNQEMLDQKYKAISAERDRELERVLSTVQYNSYFGSRNVLTKFDQQFMAELNKSEDKAPVAVTSGSESDATVSTIN</sequence>
<proteinExistence type="predicted"/>
<organism evidence="1 2">
    <name type="scientific">Pontibacter qinzhouensis</name>
    <dbReference type="NCBI Taxonomy" id="2603253"/>
    <lineage>
        <taxon>Bacteria</taxon>
        <taxon>Pseudomonadati</taxon>
        <taxon>Bacteroidota</taxon>
        <taxon>Cytophagia</taxon>
        <taxon>Cytophagales</taxon>
        <taxon>Hymenobacteraceae</taxon>
        <taxon>Pontibacter</taxon>
    </lineage>
</organism>
<keyword evidence="2" id="KW-1185">Reference proteome</keyword>
<dbReference type="EMBL" id="VRTY01000028">
    <property type="protein sequence ID" value="TXK47583.1"/>
    <property type="molecule type" value="Genomic_DNA"/>
</dbReference>
<evidence type="ECO:0000313" key="1">
    <source>
        <dbReference type="EMBL" id="TXK47583.1"/>
    </source>
</evidence>
<name>A0A5C8K823_9BACT</name>
<dbReference type="AlphaFoldDB" id="A0A5C8K823"/>
<protein>
    <submittedName>
        <fullName evidence="1">Uncharacterized protein</fullName>
    </submittedName>
</protein>
<dbReference type="RefSeq" id="WP_147921476.1">
    <property type="nucleotide sequence ID" value="NZ_VRTY01000028.1"/>
</dbReference>
<comment type="caution">
    <text evidence="1">The sequence shown here is derived from an EMBL/GenBank/DDBJ whole genome shotgun (WGS) entry which is preliminary data.</text>
</comment>